<dbReference type="OrthoDB" id="9782710at2"/>
<keyword evidence="2" id="KW-0859">Xylose metabolism</keyword>
<dbReference type="GO" id="GO:0042732">
    <property type="term" value="P:D-xylose metabolic process"/>
    <property type="evidence" value="ECO:0007669"/>
    <property type="project" value="UniProtKB-KW"/>
</dbReference>
<evidence type="ECO:0000256" key="4">
    <source>
        <dbReference type="ARBA" id="ARBA00022777"/>
    </source>
</evidence>
<keyword evidence="3 5" id="KW-0808">Transferase</keyword>
<evidence type="ECO:0000313" key="8">
    <source>
        <dbReference type="EMBL" id="PSL08056.1"/>
    </source>
</evidence>
<evidence type="ECO:0000256" key="5">
    <source>
        <dbReference type="RuleBase" id="RU003733"/>
    </source>
</evidence>
<dbReference type="Pfam" id="PF02782">
    <property type="entry name" value="FGGY_C"/>
    <property type="match status" value="1"/>
</dbReference>
<dbReference type="PANTHER" id="PTHR43095">
    <property type="entry name" value="SUGAR KINASE"/>
    <property type="match status" value="1"/>
</dbReference>
<dbReference type="GO" id="GO:0016301">
    <property type="term" value="F:kinase activity"/>
    <property type="evidence" value="ECO:0007669"/>
    <property type="project" value="UniProtKB-KW"/>
</dbReference>
<accession>A0A2P8EF17</accession>
<dbReference type="PANTHER" id="PTHR43095:SF5">
    <property type="entry name" value="XYLULOSE KINASE"/>
    <property type="match status" value="1"/>
</dbReference>
<gene>
    <name evidence="8" type="ORF">CLV30_10123</name>
</gene>
<proteinExistence type="inferred from homology"/>
<organism evidence="8 9">
    <name type="scientific">Haloactinopolyspora alba</name>
    <dbReference type="NCBI Taxonomy" id="648780"/>
    <lineage>
        <taxon>Bacteria</taxon>
        <taxon>Bacillati</taxon>
        <taxon>Actinomycetota</taxon>
        <taxon>Actinomycetes</taxon>
        <taxon>Jiangellales</taxon>
        <taxon>Jiangellaceae</taxon>
        <taxon>Haloactinopolyspora</taxon>
    </lineage>
</organism>
<dbReference type="InterPro" id="IPR043129">
    <property type="entry name" value="ATPase_NBD"/>
</dbReference>
<reference evidence="8 9" key="1">
    <citation type="submission" date="2018-03" db="EMBL/GenBank/DDBJ databases">
        <title>Genomic Encyclopedia of Archaeal and Bacterial Type Strains, Phase II (KMG-II): from individual species to whole genera.</title>
        <authorList>
            <person name="Goeker M."/>
        </authorList>
    </citation>
    <scope>NUCLEOTIDE SEQUENCE [LARGE SCALE GENOMIC DNA]</scope>
    <source>
        <strain evidence="8 9">DSM 45211</strain>
    </source>
</reference>
<keyword evidence="2" id="KW-0119">Carbohydrate metabolism</keyword>
<dbReference type="InterPro" id="IPR018485">
    <property type="entry name" value="FGGY_C"/>
</dbReference>
<keyword evidence="4 5" id="KW-0418">Kinase</keyword>
<name>A0A2P8EF17_9ACTN</name>
<evidence type="ECO:0000313" key="9">
    <source>
        <dbReference type="Proteomes" id="UP000243528"/>
    </source>
</evidence>
<dbReference type="RefSeq" id="WP_106535167.1">
    <property type="nucleotide sequence ID" value="NZ_ML142897.1"/>
</dbReference>
<evidence type="ECO:0000256" key="2">
    <source>
        <dbReference type="ARBA" id="ARBA00022629"/>
    </source>
</evidence>
<dbReference type="CDD" id="cd00366">
    <property type="entry name" value="ASKHA_NBD_FGGY"/>
    <property type="match status" value="1"/>
</dbReference>
<feature type="domain" description="Carbohydrate kinase FGGY C-terminal" evidence="7">
    <location>
        <begin position="264"/>
        <end position="453"/>
    </location>
</feature>
<dbReference type="PIRSF" id="PIRSF000538">
    <property type="entry name" value="GlpK"/>
    <property type="match status" value="1"/>
</dbReference>
<dbReference type="InterPro" id="IPR050406">
    <property type="entry name" value="FGGY_Carb_Kinase"/>
</dbReference>
<dbReference type="Proteomes" id="UP000243528">
    <property type="component" value="Unassembled WGS sequence"/>
</dbReference>
<evidence type="ECO:0000256" key="1">
    <source>
        <dbReference type="ARBA" id="ARBA00009156"/>
    </source>
</evidence>
<dbReference type="InterPro" id="IPR018484">
    <property type="entry name" value="FGGY_N"/>
</dbReference>
<dbReference type="GO" id="GO:0016773">
    <property type="term" value="F:phosphotransferase activity, alcohol group as acceptor"/>
    <property type="evidence" value="ECO:0007669"/>
    <property type="project" value="InterPro"/>
</dbReference>
<comment type="similarity">
    <text evidence="1 5">Belongs to the FGGY kinase family.</text>
</comment>
<evidence type="ECO:0000256" key="3">
    <source>
        <dbReference type="ARBA" id="ARBA00022679"/>
    </source>
</evidence>
<dbReference type="AlphaFoldDB" id="A0A2P8EF17"/>
<dbReference type="InterPro" id="IPR018483">
    <property type="entry name" value="Carb_kinase_FGGY_CS"/>
</dbReference>
<dbReference type="PROSITE" id="PS00445">
    <property type="entry name" value="FGGY_KINASES_2"/>
    <property type="match status" value="1"/>
</dbReference>
<evidence type="ECO:0000259" key="6">
    <source>
        <dbReference type="Pfam" id="PF00370"/>
    </source>
</evidence>
<sequence length="516" mass="52630">MTASTATGPLVLSVDVGTSAVKAGVYTTDGARVAGSSAALTATSPRRGHWTMDAGQVESALVAAVREVAAAVPARRVAAMGVSTAAPTPLVVDGEGRPLSEVCTFSDARAAGTVRQLVADGAGPGFLRRTGNRLAVATTSALTATALWDAADRPAGARFGHLASLVTHRLTGRWVMDPTHAAFTGLTDMHTSGTWSETAIADLGVPPELLPELLSSSEAAGPLTPAAAERLGLPAGIPVTVGAADTACAALGVGCVEHGRTFESVGTSGVLTICRDHPVPMEGAMNRPHAVPGRWLSHWAMSSSGGSLRWLAETGVGSTAGHDPADLAALTELAAAAPPGSDGVLFLPYLCGERSPVWDADARGAWAGLGLGTGPAHLVRSVLESTGYALRQFMELERKESGLEVTEVASVGGGSASATWSQIKADVTGRTFRRVPDGNAACRGASLLACSAAGLVDDLASAAERRSPELSTPVRPTPDAAARETYDRMFEAYLSLYPALRDVDAMLTTAAEGGPT</sequence>
<dbReference type="Gene3D" id="3.30.420.40">
    <property type="match status" value="2"/>
</dbReference>
<evidence type="ECO:0000259" key="7">
    <source>
        <dbReference type="Pfam" id="PF02782"/>
    </source>
</evidence>
<dbReference type="SUPFAM" id="SSF53067">
    <property type="entry name" value="Actin-like ATPase domain"/>
    <property type="match status" value="2"/>
</dbReference>
<keyword evidence="9" id="KW-1185">Reference proteome</keyword>
<protein>
    <submittedName>
        <fullName evidence="8">Gluconokinase/xylulokinase</fullName>
    </submittedName>
</protein>
<comment type="caution">
    <text evidence="8">The sequence shown here is derived from an EMBL/GenBank/DDBJ whole genome shotgun (WGS) entry which is preliminary data.</text>
</comment>
<dbReference type="EMBL" id="PYGE01000001">
    <property type="protein sequence ID" value="PSL08056.1"/>
    <property type="molecule type" value="Genomic_DNA"/>
</dbReference>
<dbReference type="InterPro" id="IPR000577">
    <property type="entry name" value="Carb_kinase_FGGY"/>
</dbReference>
<feature type="domain" description="Carbohydrate kinase FGGY N-terminal" evidence="6">
    <location>
        <begin position="11"/>
        <end position="252"/>
    </location>
</feature>
<dbReference type="Pfam" id="PF00370">
    <property type="entry name" value="FGGY_N"/>
    <property type="match status" value="1"/>
</dbReference>